<dbReference type="GO" id="GO:0030313">
    <property type="term" value="C:cell envelope"/>
    <property type="evidence" value="ECO:0007669"/>
    <property type="project" value="UniProtKB-SubCell"/>
</dbReference>
<dbReference type="GO" id="GO:0042597">
    <property type="term" value="C:periplasmic space"/>
    <property type="evidence" value="ECO:0007669"/>
    <property type="project" value="UniProtKB-ARBA"/>
</dbReference>
<evidence type="ECO:0000259" key="6">
    <source>
        <dbReference type="Pfam" id="PF00496"/>
    </source>
</evidence>
<keyword evidence="3" id="KW-0813">Transport</keyword>
<keyword evidence="4 5" id="KW-0732">Signal</keyword>
<evidence type="ECO:0000256" key="5">
    <source>
        <dbReference type="SAM" id="SignalP"/>
    </source>
</evidence>
<dbReference type="GO" id="GO:0043190">
    <property type="term" value="C:ATP-binding cassette (ABC) transporter complex"/>
    <property type="evidence" value="ECO:0007669"/>
    <property type="project" value="InterPro"/>
</dbReference>
<dbReference type="CDD" id="cd08513">
    <property type="entry name" value="PBP2_thermophilic_Hb8_like"/>
    <property type="match status" value="1"/>
</dbReference>
<reference evidence="7 8" key="1">
    <citation type="submission" date="2018-07" db="EMBL/GenBank/DDBJ databases">
        <title>Microbacterium endoborsara sp. nov., a novel actinobacterium isolated from Borszczowia aralocaspica.</title>
        <authorList>
            <person name="An D."/>
        </authorList>
    </citation>
    <scope>NUCLEOTIDE SEQUENCE [LARGE SCALE GENOMIC DNA]</scope>
    <source>
        <strain evidence="7 8">C1.15228</strain>
    </source>
</reference>
<evidence type="ECO:0000313" key="8">
    <source>
        <dbReference type="Proteomes" id="UP000253508"/>
    </source>
</evidence>
<dbReference type="Proteomes" id="UP000253508">
    <property type="component" value="Unassembled WGS sequence"/>
</dbReference>
<feature type="chain" id="PRO_5038786432" evidence="5">
    <location>
        <begin position="28"/>
        <end position="602"/>
    </location>
</feature>
<sequence>MRSTFASRGRSIALSVVGLAATAGLLAGCSSDGGSSTGGGSSDEVSYALPANATPNWLVPLATAGKMTTHNSSLIHALYEPLVAYDGSTGTVDRVATADIAKDITFADDDTSVTITLDDRTWSDGEPITSADVAFWFDLVKANKDVWGSYRAGSMPDLVSSVETPDDKTVVLTFDGAYNEEWLLASQLTLITPLPVHAWSITEDGGTPDPELAKTPEGAQAIWEYLISEGEDLSGYAGNPLFDTLSGPYGLESFSDSGRMTLQKNEDYDGEDAAHISTVNFLPFTSNDAEVAAVRSGDVDYGYVPTSELDNSAQYEDLGFDVVNWDGWAITYLPYNFNNPTMGPVYSQLYVRQALQQLIDQDTISDVIWHGAANPVYGPVPQDPDNKFLSDEQRENPYPFDPDAAKALLEENGWTLGADGVYVCETGADCGDGIADGQKLAITILSQSGSTETDNMFAEMKSTFEEAGVGVTIESAPLNTVLGSIPSCESDSPECTWELPYFGTAGSWYFPAYPTGEQLFSTGGGSNFGSYSDDEMDELIAGTLAAGDETAMQEYSSYGALNLPVMWVPNPVYQVSVIDSGLTGVEQDSMGNFHPQRWAWGE</sequence>
<dbReference type="GO" id="GO:1904680">
    <property type="term" value="F:peptide transmembrane transporter activity"/>
    <property type="evidence" value="ECO:0007669"/>
    <property type="project" value="TreeGrafter"/>
</dbReference>
<comment type="subcellular location">
    <subcellularLocation>
        <location evidence="1">Cell envelope</location>
    </subcellularLocation>
</comment>
<dbReference type="PIRSF" id="PIRSF002741">
    <property type="entry name" value="MppA"/>
    <property type="match status" value="1"/>
</dbReference>
<dbReference type="InterPro" id="IPR039424">
    <property type="entry name" value="SBP_5"/>
</dbReference>
<dbReference type="AlphaFoldDB" id="A0A367Y1M8"/>
<proteinExistence type="inferred from homology"/>
<accession>A0A367Y1M8</accession>
<evidence type="ECO:0000256" key="1">
    <source>
        <dbReference type="ARBA" id="ARBA00004196"/>
    </source>
</evidence>
<dbReference type="InterPro" id="IPR000914">
    <property type="entry name" value="SBP_5_dom"/>
</dbReference>
<dbReference type="PANTHER" id="PTHR30290:SF10">
    <property type="entry name" value="PERIPLASMIC OLIGOPEPTIDE-BINDING PROTEIN-RELATED"/>
    <property type="match status" value="1"/>
</dbReference>
<dbReference type="PANTHER" id="PTHR30290">
    <property type="entry name" value="PERIPLASMIC BINDING COMPONENT OF ABC TRANSPORTER"/>
    <property type="match status" value="1"/>
</dbReference>
<evidence type="ECO:0000256" key="3">
    <source>
        <dbReference type="ARBA" id="ARBA00022448"/>
    </source>
</evidence>
<gene>
    <name evidence="7" type="ORF">DTO57_06360</name>
</gene>
<dbReference type="PROSITE" id="PS51257">
    <property type="entry name" value="PROKAR_LIPOPROTEIN"/>
    <property type="match status" value="1"/>
</dbReference>
<protein>
    <submittedName>
        <fullName evidence="7">Peptide ABC transporter substrate-binding protein</fullName>
    </submittedName>
</protein>
<name>A0A367Y1M8_9MICO</name>
<dbReference type="Pfam" id="PF00496">
    <property type="entry name" value="SBP_bac_5"/>
    <property type="match status" value="1"/>
</dbReference>
<feature type="signal peptide" evidence="5">
    <location>
        <begin position="1"/>
        <end position="27"/>
    </location>
</feature>
<dbReference type="Gene3D" id="3.40.190.10">
    <property type="entry name" value="Periplasmic binding protein-like II"/>
    <property type="match status" value="1"/>
</dbReference>
<dbReference type="Gene3D" id="3.10.105.10">
    <property type="entry name" value="Dipeptide-binding Protein, Domain 3"/>
    <property type="match status" value="1"/>
</dbReference>
<feature type="domain" description="Solute-binding protein family 5" evidence="6">
    <location>
        <begin position="99"/>
        <end position="479"/>
    </location>
</feature>
<evidence type="ECO:0000256" key="4">
    <source>
        <dbReference type="ARBA" id="ARBA00022729"/>
    </source>
</evidence>
<comment type="caution">
    <text evidence="7">The sequence shown here is derived from an EMBL/GenBank/DDBJ whole genome shotgun (WGS) entry which is preliminary data.</text>
</comment>
<comment type="similarity">
    <text evidence="2">Belongs to the bacterial solute-binding protein 5 family.</text>
</comment>
<organism evidence="7 8">
    <name type="scientific">Microbacterium sorbitolivorans</name>
    <dbReference type="NCBI Taxonomy" id="1867410"/>
    <lineage>
        <taxon>Bacteria</taxon>
        <taxon>Bacillati</taxon>
        <taxon>Actinomycetota</taxon>
        <taxon>Actinomycetes</taxon>
        <taxon>Micrococcales</taxon>
        <taxon>Microbacteriaceae</taxon>
        <taxon>Microbacterium</taxon>
    </lineage>
</organism>
<dbReference type="InterPro" id="IPR030678">
    <property type="entry name" value="Peptide/Ni-bd"/>
</dbReference>
<dbReference type="SUPFAM" id="SSF53850">
    <property type="entry name" value="Periplasmic binding protein-like II"/>
    <property type="match status" value="1"/>
</dbReference>
<dbReference type="GO" id="GO:0015833">
    <property type="term" value="P:peptide transport"/>
    <property type="evidence" value="ECO:0007669"/>
    <property type="project" value="TreeGrafter"/>
</dbReference>
<evidence type="ECO:0000313" key="7">
    <source>
        <dbReference type="EMBL" id="RCK59785.1"/>
    </source>
</evidence>
<keyword evidence="8" id="KW-1185">Reference proteome</keyword>
<dbReference type="EMBL" id="QORO01000002">
    <property type="protein sequence ID" value="RCK59785.1"/>
    <property type="molecule type" value="Genomic_DNA"/>
</dbReference>
<dbReference type="OrthoDB" id="7888869at2"/>
<dbReference type="RefSeq" id="WP_114117397.1">
    <property type="nucleotide sequence ID" value="NZ_BMHU01000003.1"/>
</dbReference>
<evidence type="ECO:0000256" key="2">
    <source>
        <dbReference type="ARBA" id="ARBA00005695"/>
    </source>
</evidence>